<feature type="domain" description="Fe2OG dioxygenase" evidence="7">
    <location>
        <begin position="257"/>
        <end position="390"/>
    </location>
</feature>
<evidence type="ECO:0000256" key="5">
    <source>
        <dbReference type="SAM" id="MobiDB-lite"/>
    </source>
</evidence>
<feature type="domain" description="CUE" evidence="6">
    <location>
        <begin position="40"/>
        <end position="83"/>
    </location>
</feature>
<dbReference type="AlphaFoldDB" id="A0AAE0P0Q0"/>
<dbReference type="EMBL" id="JAULSW010000002">
    <property type="protein sequence ID" value="KAK3390915.1"/>
    <property type="molecule type" value="Genomic_DNA"/>
</dbReference>
<keyword evidence="1" id="KW-0479">Metal-binding</keyword>
<dbReference type="GO" id="GO:0008270">
    <property type="term" value="F:zinc ion binding"/>
    <property type="evidence" value="ECO:0007669"/>
    <property type="project" value="UniProtKB-KW"/>
</dbReference>
<evidence type="ECO:0000313" key="10">
    <source>
        <dbReference type="Proteomes" id="UP001285441"/>
    </source>
</evidence>
<dbReference type="InterPro" id="IPR010666">
    <property type="entry name" value="Znf_GRF"/>
</dbReference>
<feature type="domain" description="GRF-type" evidence="8">
    <location>
        <begin position="401"/>
        <end position="446"/>
    </location>
</feature>
<keyword evidence="10" id="KW-1185">Reference proteome</keyword>
<name>A0AAE0P0Q0_9PEZI</name>
<evidence type="ECO:0000256" key="1">
    <source>
        <dbReference type="ARBA" id="ARBA00022723"/>
    </source>
</evidence>
<dbReference type="FunFam" id="2.60.120.590:FF:000010">
    <property type="entry name" value="GRF zinc finger domain protein"/>
    <property type="match status" value="1"/>
</dbReference>
<feature type="compositionally biased region" description="Polar residues" evidence="5">
    <location>
        <begin position="309"/>
        <end position="327"/>
    </location>
</feature>
<keyword evidence="2 4" id="KW-0863">Zinc-finger</keyword>
<dbReference type="GO" id="GO:0006307">
    <property type="term" value="P:DNA alkylation repair"/>
    <property type="evidence" value="ECO:0007669"/>
    <property type="project" value="InterPro"/>
</dbReference>
<dbReference type="PROSITE" id="PS51999">
    <property type="entry name" value="ZF_GRF"/>
    <property type="match status" value="1"/>
</dbReference>
<dbReference type="PANTHER" id="PTHR31212:SF4">
    <property type="entry name" value="ALPHA-KETOGLUTARATE-DEPENDENT DIOXYGENASE ALKB HOMOLOG 3"/>
    <property type="match status" value="1"/>
</dbReference>
<proteinExistence type="predicted"/>
<reference evidence="9" key="1">
    <citation type="journal article" date="2023" name="Mol. Phylogenet. Evol.">
        <title>Genome-scale phylogeny and comparative genomics of the fungal order Sordariales.</title>
        <authorList>
            <person name="Hensen N."/>
            <person name="Bonometti L."/>
            <person name="Westerberg I."/>
            <person name="Brannstrom I.O."/>
            <person name="Guillou S."/>
            <person name="Cros-Aarteil S."/>
            <person name="Calhoun S."/>
            <person name="Haridas S."/>
            <person name="Kuo A."/>
            <person name="Mondo S."/>
            <person name="Pangilinan J."/>
            <person name="Riley R."/>
            <person name="LaButti K."/>
            <person name="Andreopoulos B."/>
            <person name="Lipzen A."/>
            <person name="Chen C."/>
            <person name="Yan M."/>
            <person name="Daum C."/>
            <person name="Ng V."/>
            <person name="Clum A."/>
            <person name="Steindorff A."/>
            <person name="Ohm R.A."/>
            <person name="Martin F."/>
            <person name="Silar P."/>
            <person name="Natvig D.O."/>
            <person name="Lalanne C."/>
            <person name="Gautier V."/>
            <person name="Ament-Velasquez S.L."/>
            <person name="Kruys A."/>
            <person name="Hutchinson M.I."/>
            <person name="Powell A.J."/>
            <person name="Barry K."/>
            <person name="Miller A.N."/>
            <person name="Grigoriev I.V."/>
            <person name="Debuchy R."/>
            <person name="Gladieux P."/>
            <person name="Hiltunen Thoren M."/>
            <person name="Johannesson H."/>
        </authorList>
    </citation>
    <scope>NUCLEOTIDE SEQUENCE</scope>
    <source>
        <strain evidence="9">CBS 232.78</strain>
    </source>
</reference>
<comment type="caution">
    <text evidence="9">The sequence shown here is derived from an EMBL/GenBank/DDBJ whole genome shotgun (WGS) entry which is preliminary data.</text>
</comment>
<dbReference type="Pfam" id="PF06839">
    <property type="entry name" value="Zn_ribbon_GRF"/>
    <property type="match status" value="1"/>
</dbReference>
<dbReference type="SUPFAM" id="SSF51197">
    <property type="entry name" value="Clavaminate synthase-like"/>
    <property type="match status" value="1"/>
</dbReference>
<sequence length="458" mass="51779">MDAFITRKKRKSSPSPKLEETLEIPPRSETFETGNDGEESTDIKLAMLSSLHPNIDQQMIFEVLLAHEGSVEATTESLSQTTKKKTGVGAPSQTSLRSFAIGKPSIIGGLSSPSKKKTKLLARRGATLHLYDPQDVSEHTPCTIIHNFLPPEDANRLLVELLEESKTYEKITFKLFDNVVSSPHTSSFYVRSYDELDQQKYEYVYNGARLTDVRKITPQLDNVKTRVEEAVNREIQERISTCYGGKKLKYQSPKPWRPNAAFVNCYQGPQESVGWHSDQLTYLGPRAVIGSLSLGVTREFRVRRVLPKDNNTNNSNLPSKVSNNNNPLPEDTNPDASEGQIAIHLPHNSLLVMHAEMQEEWKHSVLPAHAIDPHPVSGNRRINITYRDYREAFHPRYTPKCGCGVATVLRVVQKKRENWGRYFWMCHAGNVPGKESCTFFQWAEFTDDGDPIWKGGQK</sequence>
<protein>
    <submittedName>
        <fullName evidence="9">GRF zinc finger domain-containing protein</fullName>
    </submittedName>
</protein>
<evidence type="ECO:0000256" key="4">
    <source>
        <dbReference type="PROSITE-ProRule" id="PRU01343"/>
    </source>
</evidence>
<dbReference type="CDD" id="cd14279">
    <property type="entry name" value="CUE"/>
    <property type="match status" value="1"/>
</dbReference>
<evidence type="ECO:0000256" key="3">
    <source>
        <dbReference type="ARBA" id="ARBA00022833"/>
    </source>
</evidence>
<feature type="region of interest" description="Disordered" evidence="5">
    <location>
        <begin position="305"/>
        <end position="338"/>
    </location>
</feature>
<dbReference type="PROSITE" id="PS51140">
    <property type="entry name" value="CUE"/>
    <property type="match status" value="1"/>
</dbReference>
<dbReference type="InterPro" id="IPR032854">
    <property type="entry name" value="ALKBH3"/>
</dbReference>
<dbReference type="GO" id="GO:0051213">
    <property type="term" value="F:dioxygenase activity"/>
    <property type="evidence" value="ECO:0007669"/>
    <property type="project" value="InterPro"/>
</dbReference>
<dbReference type="InterPro" id="IPR037151">
    <property type="entry name" value="AlkB-like_sf"/>
</dbReference>
<dbReference type="PROSITE" id="PS51471">
    <property type="entry name" value="FE2OG_OXY"/>
    <property type="match status" value="1"/>
</dbReference>
<feature type="compositionally biased region" description="Basic residues" evidence="5">
    <location>
        <begin position="1"/>
        <end position="12"/>
    </location>
</feature>
<dbReference type="PANTHER" id="PTHR31212">
    <property type="entry name" value="ALPHA-KETOGLUTARATE-DEPENDENT DIOXYGENASE ALKB HOMOLOG 3"/>
    <property type="match status" value="1"/>
</dbReference>
<dbReference type="Pfam" id="PF13532">
    <property type="entry name" value="2OG-FeII_Oxy_2"/>
    <property type="match status" value="1"/>
</dbReference>
<evidence type="ECO:0000256" key="2">
    <source>
        <dbReference type="ARBA" id="ARBA00022771"/>
    </source>
</evidence>
<dbReference type="Gene3D" id="2.60.120.590">
    <property type="entry name" value="Alpha-ketoglutarate-dependent dioxygenase AlkB-like"/>
    <property type="match status" value="1"/>
</dbReference>
<dbReference type="Proteomes" id="UP001285441">
    <property type="component" value="Unassembled WGS sequence"/>
</dbReference>
<dbReference type="InterPro" id="IPR003892">
    <property type="entry name" value="CUE"/>
</dbReference>
<evidence type="ECO:0000259" key="7">
    <source>
        <dbReference type="PROSITE" id="PS51471"/>
    </source>
</evidence>
<reference evidence="9" key="2">
    <citation type="submission" date="2023-06" db="EMBL/GenBank/DDBJ databases">
        <authorList>
            <consortium name="Lawrence Berkeley National Laboratory"/>
            <person name="Haridas S."/>
            <person name="Hensen N."/>
            <person name="Bonometti L."/>
            <person name="Westerberg I."/>
            <person name="Brannstrom I.O."/>
            <person name="Guillou S."/>
            <person name="Cros-Aarteil S."/>
            <person name="Calhoun S."/>
            <person name="Kuo A."/>
            <person name="Mondo S."/>
            <person name="Pangilinan J."/>
            <person name="Riley R."/>
            <person name="LaButti K."/>
            <person name="Andreopoulos B."/>
            <person name="Lipzen A."/>
            <person name="Chen C."/>
            <person name="Yanf M."/>
            <person name="Daum C."/>
            <person name="Ng V."/>
            <person name="Clum A."/>
            <person name="Steindorff A."/>
            <person name="Ohm R."/>
            <person name="Martin F."/>
            <person name="Silar P."/>
            <person name="Natvig D."/>
            <person name="Lalanne C."/>
            <person name="Gautier V."/>
            <person name="Ament-velasquez S.L."/>
            <person name="Kruys A."/>
            <person name="Hutchinson M.I."/>
            <person name="Powell A.J."/>
            <person name="Barry K."/>
            <person name="Miller A.N."/>
            <person name="Grigoriev I.V."/>
            <person name="Debuchy R."/>
            <person name="Gladieux P."/>
            <person name="Thoren M.H."/>
            <person name="Johannesson H."/>
        </authorList>
    </citation>
    <scope>NUCLEOTIDE SEQUENCE</scope>
    <source>
        <strain evidence="9">CBS 232.78</strain>
    </source>
</reference>
<accession>A0AAE0P0Q0</accession>
<evidence type="ECO:0000259" key="6">
    <source>
        <dbReference type="PROSITE" id="PS51140"/>
    </source>
</evidence>
<dbReference type="GO" id="GO:0043130">
    <property type="term" value="F:ubiquitin binding"/>
    <property type="evidence" value="ECO:0007669"/>
    <property type="project" value="InterPro"/>
</dbReference>
<gene>
    <name evidence="9" type="ORF">B0H63DRAFT_466774</name>
</gene>
<keyword evidence="3" id="KW-0862">Zinc</keyword>
<dbReference type="InterPro" id="IPR027450">
    <property type="entry name" value="AlkB-like"/>
</dbReference>
<evidence type="ECO:0000313" key="9">
    <source>
        <dbReference type="EMBL" id="KAK3390915.1"/>
    </source>
</evidence>
<evidence type="ECO:0000259" key="8">
    <source>
        <dbReference type="PROSITE" id="PS51999"/>
    </source>
</evidence>
<feature type="region of interest" description="Disordered" evidence="5">
    <location>
        <begin position="1"/>
        <end position="39"/>
    </location>
</feature>
<organism evidence="9 10">
    <name type="scientific">Podospora didyma</name>
    <dbReference type="NCBI Taxonomy" id="330526"/>
    <lineage>
        <taxon>Eukaryota</taxon>
        <taxon>Fungi</taxon>
        <taxon>Dikarya</taxon>
        <taxon>Ascomycota</taxon>
        <taxon>Pezizomycotina</taxon>
        <taxon>Sordariomycetes</taxon>
        <taxon>Sordariomycetidae</taxon>
        <taxon>Sordariales</taxon>
        <taxon>Podosporaceae</taxon>
        <taxon>Podospora</taxon>
    </lineage>
</organism>
<dbReference type="InterPro" id="IPR005123">
    <property type="entry name" value="Oxoglu/Fe-dep_dioxygenase_dom"/>
</dbReference>